<feature type="domain" description="Pyruvate kinase barrel" evidence="14">
    <location>
        <begin position="3"/>
        <end position="324"/>
    </location>
</feature>
<sequence>MTVKIISSIGPASGDIEILRKMVQAGVNGFRINFVHGSPDEWSRYVSYVRKIEDECGKPIALIGDLQGPSLRIGILDKPIELKRGETVKIVLADRAEGGDKRVIPVPQPKFFEAVDVGDVLVLDDGRVRLNVVDIHGSNELEAVALTRAVVKSRKAIVIAGKDLDIPALSEKDIKDVKFAIEQDFDYISLSYVRHAEDIEILRSLLKRYGAEDIGIIAKIETRSAIANLKDIVAASDAVLIARGDLGMNFSLEEVHYYQKIIIDTCIELGKPVIVATQLLESMIENPVPTRAEVVDISNAVEHGVDALMLTGETSIGKYPLEAVKWLRRIVSYAERRLLVKQYDYIAKRARKALNDIQTAFAKGVLELAEDIGAKLIVFSMRGVTALRLARLRPRIPVYVATPNRKVMRKLSIVWGLETFYVDATNYDEGLSKALEKAKELGVVSYGDVTVLTYGLREPRQYIEVLKLEPQ</sequence>
<evidence type="ECO:0000259" key="15">
    <source>
        <dbReference type="Pfam" id="PF02887"/>
    </source>
</evidence>
<dbReference type="Pfam" id="PF02887">
    <property type="entry name" value="PK_C"/>
    <property type="match status" value="1"/>
</dbReference>
<dbReference type="InterPro" id="IPR015793">
    <property type="entry name" value="Pyrv_Knase_brl"/>
</dbReference>
<dbReference type="EC" id="2.7.1.40" evidence="3 12"/>
<dbReference type="GO" id="GO:0000287">
    <property type="term" value="F:magnesium ion binding"/>
    <property type="evidence" value="ECO:0007669"/>
    <property type="project" value="UniProtKB-UniRule"/>
</dbReference>
<comment type="caution">
    <text evidence="16">The sequence shown here is derived from an EMBL/GenBank/DDBJ whole genome shotgun (WGS) entry which is preliminary data.</text>
</comment>
<dbReference type="SUPFAM" id="SSF52935">
    <property type="entry name" value="PK C-terminal domain-like"/>
    <property type="match status" value="1"/>
</dbReference>
<dbReference type="NCBIfam" id="TIGR01064">
    <property type="entry name" value="pyruv_kin"/>
    <property type="match status" value="1"/>
</dbReference>
<dbReference type="InterPro" id="IPR015813">
    <property type="entry name" value="Pyrv/PenolPyrv_kinase-like_dom"/>
</dbReference>
<dbReference type="InterPro" id="IPR036918">
    <property type="entry name" value="Pyrv_Knase_C_sf"/>
</dbReference>
<dbReference type="Gene3D" id="2.40.33.10">
    <property type="entry name" value="PK beta-barrel domain-like"/>
    <property type="match status" value="1"/>
</dbReference>
<evidence type="ECO:0000256" key="11">
    <source>
        <dbReference type="ARBA" id="ARBA00023317"/>
    </source>
</evidence>
<dbReference type="PROSITE" id="PS00110">
    <property type="entry name" value="PYRUVATE_KINASE"/>
    <property type="match status" value="1"/>
</dbReference>
<evidence type="ECO:0000313" key="17">
    <source>
        <dbReference type="Proteomes" id="UP000605805"/>
    </source>
</evidence>
<gene>
    <name evidence="16" type="primary">pyk</name>
    <name evidence="16" type="ORF">EYH02_04725</name>
</gene>
<keyword evidence="6" id="KW-0547">Nucleotide-binding</keyword>
<evidence type="ECO:0000256" key="10">
    <source>
        <dbReference type="ARBA" id="ARBA00023152"/>
    </source>
</evidence>
<feature type="domain" description="Pyruvate kinase C-terminal" evidence="15">
    <location>
        <begin position="361"/>
        <end position="457"/>
    </location>
</feature>
<reference evidence="16" key="1">
    <citation type="journal article" date="2020" name="ISME J.">
        <title>Gammaproteobacteria mediating utilization of methyl-, sulfur- and petroleum organic compounds in deep ocean hydrothermal plumes.</title>
        <authorList>
            <person name="Zhou Z."/>
            <person name="Liu Y."/>
            <person name="Pan J."/>
            <person name="Cron B.R."/>
            <person name="Toner B.M."/>
            <person name="Anantharaman K."/>
            <person name="Breier J.A."/>
            <person name="Dick G.J."/>
            <person name="Li M."/>
        </authorList>
    </citation>
    <scope>NUCLEOTIDE SEQUENCE</scope>
    <source>
        <strain evidence="16">SZUA-1435</strain>
    </source>
</reference>
<evidence type="ECO:0000256" key="13">
    <source>
        <dbReference type="RuleBase" id="RU000504"/>
    </source>
</evidence>
<evidence type="ECO:0000256" key="4">
    <source>
        <dbReference type="ARBA" id="ARBA00022679"/>
    </source>
</evidence>
<dbReference type="GO" id="GO:0030955">
    <property type="term" value="F:potassium ion binding"/>
    <property type="evidence" value="ECO:0007669"/>
    <property type="project" value="UniProtKB-UniRule"/>
</dbReference>
<dbReference type="GO" id="GO:0005524">
    <property type="term" value="F:ATP binding"/>
    <property type="evidence" value="ECO:0007669"/>
    <property type="project" value="UniProtKB-KW"/>
</dbReference>
<evidence type="ECO:0000256" key="9">
    <source>
        <dbReference type="ARBA" id="ARBA00022842"/>
    </source>
</evidence>
<dbReference type="GO" id="GO:0004743">
    <property type="term" value="F:pyruvate kinase activity"/>
    <property type="evidence" value="ECO:0007669"/>
    <property type="project" value="UniProtKB-UniRule"/>
</dbReference>
<dbReference type="SUPFAM" id="SSF51621">
    <property type="entry name" value="Phosphoenolpyruvate/pyruvate domain"/>
    <property type="match status" value="1"/>
</dbReference>
<organism evidence="16 17">
    <name type="scientific">Ignisphaera aggregans</name>
    <dbReference type="NCBI Taxonomy" id="334771"/>
    <lineage>
        <taxon>Archaea</taxon>
        <taxon>Thermoproteota</taxon>
        <taxon>Thermoprotei</taxon>
        <taxon>Desulfurococcales</taxon>
        <taxon>Desulfurococcaceae</taxon>
        <taxon>Ignisphaera</taxon>
    </lineage>
</organism>
<dbReference type="AlphaFoldDB" id="A0A833DUZ4"/>
<dbReference type="InterPro" id="IPR015806">
    <property type="entry name" value="Pyrv_Knase_insert_dom_sf"/>
</dbReference>
<evidence type="ECO:0000313" key="16">
    <source>
        <dbReference type="EMBL" id="HIP57354.1"/>
    </source>
</evidence>
<dbReference type="Gene3D" id="3.40.1380.20">
    <property type="entry name" value="Pyruvate kinase, C-terminal domain"/>
    <property type="match status" value="1"/>
</dbReference>
<evidence type="ECO:0000256" key="1">
    <source>
        <dbReference type="ARBA" id="ARBA00004997"/>
    </source>
</evidence>
<evidence type="ECO:0000256" key="12">
    <source>
        <dbReference type="NCBIfam" id="TIGR01064"/>
    </source>
</evidence>
<comment type="catalytic activity">
    <reaction evidence="13">
        <text>pyruvate + ATP = phosphoenolpyruvate + ADP + H(+)</text>
        <dbReference type="Rhea" id="RHEA:18157"/>
        <dbReference type="ChEBI" id="CHEBI:15361"/>
        <dbReference type="ChEBI" id="CHEBI:15378"/>
        <dbReference type="ChEBI" id="CHEBI:30616"/>
        <dbReference type="ChEBI" id="CHEBI:58702"/>
        <dbReference type="ChEBI" id="CHEBI:456216"/>
        <dbReference type="EC" id="2.7.1.40"/>
    </reaction>
</comment>
<dbReference type="InterPro" id="IPR011037">
    <property type="entry name" value="Pyrv_Knase-like_insert_dom_sf"/>
</dbReference>
<dbReference type="InterPro" id="IPR001697">
    <property type="entry name" value="Pyr_Knase"/>
</dbReference>
<keyword evidence="8" id="KW-0067">ATP-binding</keyword>
<dbReference type="EMBL" id="DQTV01000088">
    <property type="protein sequence ID" value="HIP57354.1"/>
    <property type="molecule type" value="Genomic_DNA"/>
</dbReference>
<dbReference type="NCBIfam" id="NF004491">
    <property type="entry name" value="PRK05826.1"/>
    <property type="match status" value="1"/>
</dbReference>
<evidence type="ECO:0000256" key="2">
    <source>
        <dbReference type="ARBA" id="ARBA00008663"/>
    </source>
</evidence>
<proteinExistence type="inferred from homology"/>
<dbReference type="InterPro" id="IPR018209">
    <property type="entry name" value="Pyrv_Knase_AS"/>
</dbReference>
<keyword evidence="10 13" id="KW-0324">Glycolysis</keyword>
<dbReference type="InterPro" id="IPR015795">
    <property type="entry name" value="Pyrv_Knase_C"/>
</dbReference>
<dbReference type="Pfam" id="PF00224">
    <property type="entry name" value="PK"/>
    <property type="match status" value="1"/>
</dbReference>
<dbReference type="GO" id="GO:0016301">
    <property type="term" value="F:kinase activity"/>
    <property type="evidence" value="ECO:0007669"/>
    <property type="project" value="UniProtKB-KW"/>
</dbReference>
<keyword evidence="4 13" id="KW-0808">Transferase</keyword>
<evidence type="ECO:0000259" key="14">
    <source>
        <dbReference type="Pfam" id="PF00224"/>
    </source>
</evidence>
<keyword evidence="9 13" id="KW-0460">Magnesium</keyword>
<keyword evidence="7 13" id="KW-0418">Kinase</keyword>
<dbReference type="UniPathway" id="UPA00109">
    <property type="reaction ID" value="UER00188"/>
</dbReference>
<evidence type="ECO:0000256" key="3">
    <source>
        <dbReference type="ARBA" id="ARBA00012142"/>
    </source>
</evidence>
<keyword evidence="5" id="KW-0479">Metal-binding</keyword>
<accession>A0A833DUZ4</accession>
<dbReference type="PRINTS" id="PR01050">
    <property type="entry name" value="PYRUVTKNASE"/>
</dbReference>
<dbReference type="Gene3D" id="3.20.20.60">
    <property type="entry name" value="Phosphoenolpyruvate-binding domains"/>
    <property type="match status" value="1"/>
</dbReference>
<comment type="pathway">
    <text evidence="1 13">Carbohydrate degradation; glycolysis; pyruvate from D-glyceraldehyde 3-phosphate: step 5/5.</text>
</comment>
<evidence type="ECO:0000256" key="8">
    <source>
        <dbReference type="ARBA" id="ARBA00022840"/>
    </source>
</evidence>
<dbReference type="InterPro" id="IPR040442">
    <property type="entry name" value="Pyrv_kinase-like_dom_sf"/>
</dbReference>
<dbReference type="SUPFAM" id="SSF50800">
    <property type="entry name" value="PK beta-barrel domain-like"/>
    <property type="match status" value="1"/>
</dbReference>
<evidence type="ECO:0000256" key="7">
    <source>
        <dbReference type="ARBA" id="ARBA00022777"/>
    </source>
</evidence>
<name>A0A833DUZ4_9CREN</name>
<dbReference type="PANTHER" id="PTHR11817">
    <property type="entry name" value="PYRUVATE KINASE"/>
    <property type="match status" value="1"/>
</dbReference>
<comment type="similarity">
    <text evidence="2 13">Belongs to the pyruvate kinase family.</text>
</comment>
<evidence type="ECO:0000256" key="6">
    <source>
        <dbReference type="ARBA" id="ARBA00022741"/>
    </source>
</evidence>
<keyword evidence="11 16" id="KW-0670">Pyruvate</keyword>
<protein>
    <recommendedName>
        <fullName evidence="3 12">Pyruvate kinase</fullName>
        <ecNumber evidence="3 12">2.7.1.40</ecNumber>
    </recommendedName>
</protein>
<evidence type="ECO:0000256" key="5">
    <source>
        <dbReference type="ARBA" id="ARBA00022723"/>
    </source>
</evidence>
<dbReference type="Proteomes" id="UP000605805">
    <property type="component" value="Unassembled WGS sequence"/>
</dbReference>